<protein>
    <submittedName>
        <fullName evidence="1">Uncharacterized protein</fullName>
    </submittedName>
</protein>
<proteinExistence type="predicted"/>
<dbReference type="CTD" id="36342247"/>
<comment type="caution">
    <text evidence="1">The sequence shown here is derived from an EMBL/GenBank/DDBJ whole genome shotgun (WGS) entry which is preliminary data.</text>
</comment>
<dbReference type="AlphaFoldDB" id="W6UYJ9"/>
<dbReference type="Proteomes" id="UP000019149">
    <property type="component" value="Unassembled WGS sequence"/>
</dbReference>
<name>W6UYJ9_ECHGR</name>
<organism evidence="1 2">
    <name type="scientific">Echinococcus granulosus</name>
    <name type="common">Hydatid tapeworm</name>
    <dbReference type="NCBI Taxonomy" id="6210"/>
    <lineage>
        <taxon>Eukaryota</taxon>
        <taxon>Metazoa</taxon>
        <taxon>Spiralia</taxon>
        <taxon>Lophotrochozoa</taxon>
        <taxon>Platyhelminthes</taxon>
        <taxon>Cestoda</taxon>
        <taxon>Eucestoda</taxon>
        <taxon>Cyclophyllidea</taxon>
        <taxon>Taeniidae</taxon>
        <taxon>Echinococcus</taxon>
        <taxon>Echinococcus granulosus group</taxon>
    </lineage>
</organism>
<evidence type="ECO:0000313" key="2">
    <source>
        <dbReference type="Proteomes" id="UP000019149"/>
    </source>
</evidence>
<keyword evidence="2" id="KW-1185">Reference proteome</keyword>
<accession>W6UYJ9</accession>
<sequence length="43" mass="4885">MCLTGEVWYMCKKLDQIDTNAKFDSKLETIKSGLLLDCGCLQQ</sequence>
<dbReference type="RefSeq" id="XP_024349845.1">
    <property type="nucleotide sequence ID" value="XM_024495781.1"/>
</dbReference>
<gene>
    <name evidence="1" type="ORF">EGR_06532</name>
</gene>
<dbReference type="EMBL" id="APAU02000058">
    <property type="protein sequence ID" value="EUB58649.1"/>
    <property type="molecule type" value="Genomic_DNA"/>
</dbReference>
<reference evidence="1 2" key="1">
    <citation type="journal article" date="2013" name="Nat. Genet.">
        <title>The genome of the hydatid tapeworm Echinococcus granulosus.</title>
        <authorList>
            <person name="Zheng H."/>
            <person name="Zhang W."/>
            <person name="Zhang L."/>
            <person name="Zhang Z."/>
            <person name="Li J."/>
            <person name="Lu G."/>
            <person name="Zhu Y."/>
            <person name="Wang Y."/>
            <person name="Huang Y."/>
            <person name="Liu J."/>
            <person name="Kang H."/>
            <person name="Chen J."/>
            <person name="Wang L."/>
            <person name="Chen A."/>
            <person name="Yu S."/>
            <person name="Gao Z."/>
            <person name="Jin L."/>
            <person name="Gu W."/>
            <person name="Wang Z."/>
            <person name="Zhao L."/>
            <person name="Shi B."/>
            <person name="Wen H."/>
            <person name="Lin R."/>
            <person name="Jones M.K."/>
            <person name="Brejova B."/>
            <person name="Vinar T."/>
            <person name="Zhao G."/>
            <person name="McManus D.P."/>
            <person name="Chen Z."/>
            <person name="Zhou Y."/>
            <person name="Wang S."/>
        </authorList>
    </citation>
    <scope>NUCLEOTIDE SEQUENCE [LARGE SCALE GENOMIC DNA]</scope>
</reference>
<dbReference type="KEGG" id="egl:EGR_06532"/>
<dbReference type="GeneID" id="36342247"/>
<evidence type="ECO:0000313" key="1">
    <source>
        <dbReference type="EMBL" id="EUB58649.1"/>
    </source>
</evidence>